<feature type="signal peptide" evidence="2">
    <location>
        <begin position="1"/>
        <end position="20"/>
    </location>
</feature>
<dbReference type="Pfam" id="PF05239">
    <property type="entry name" value="PRC"/>
    <property type="match status" value="1"/>
</dbReference>
<sequence length="191" mass="19189">MKHLMLSTSLIVAAAAPGLAGSQSVISGDAGASVQLETPAADLSAGATAMGEAKAESTPVQPGTEQPADNAESALNGGTASEGGLSALVPDADGIAMEPLGMNEVTADALTGAPAYDSKDEHIGELSQVVVNTNGGVEAVIIDVGGFLGMGEKPVELAMGDIEIVEVENDLRVITHLTREQLEALPDYQPG</sequence>
<gene>
    <name evidence="4" type="ORF">KUV26_10030</name>
</gene>
<dbReference type="PANTHER" id="PTHR36505">
    <property type="entry name" value="BLR1072 PROTEIN"/>
    <property type="match status" value="1"/>
</dbReference>
<keyword evidence="2" id="KW-0732">Signal</keyword>
<feature type="chain" id="PRO_5047252567" evidence="2">
    <location>
        <begin position="21"/>
        <end position="191"/>
    </location>
</feature>
<dbReference type="PANTHER" id="PTHR36505:SF1">
    <property type="entry name" value="BLR1072 PROTEIN"/>
    <property type="match status" value="1"/>
</dbReference>
<dbReference type="InterPro" id="IPR027275">
    <property type="entry name" value="PRC-brl_dom"/>
</dbReference>
<evidence type="ECO:0000256" key="1">
    <source>
        <dbReference type="SAM" id="MobiDB-lite"/>
    </source>
</evidence>
<feature type="region of interest" description="Disordered" evidence="1">
    <location>
        <begin position="43"/>
        <end position="87"/>
    </location>
</feature>
<evidence type="ECO:0000313" key="5">
    <source>
        <dbReference type="Proteomes" id="UP000766629"/>
    </source>
</evidence>
<comment type="caution">
    <text evidence="4">The sequence shown here is derived from an EMBL/GenBank/DDBJ whole genome shotgun (WGS) entry which is preliminary data.</text>
</comment>
<evidence type="ECO:0000313" key="4">
    <source>
        <dbReference type="EMBL" id="MBY6139771.1"/>
    </source>
</evidence>
<dbReference type="InterPro" id="IPR011033">
    <property type="entry name" value="PRC_barrel-like_sf"/>
</dbReference>
<accession>A0ABS7NEX7</accession>
<proteinExistence type="predicted"/>
<dbReference type="Gene3D" id="2.30.30.240">
    <property type="entry name" value="PRC-barrel domain"/>
    <property type="match status" value="1"/>
</dbReference>
<keyword evidence="5" id="KW-1185">Reference proteome</keyword>
<evidence type="ECO:0000259" key="3">
    <source>
        <dbReference type="Pfam" id="PF05239"/>
    </source>
</evidence>
<dbReference type="Proteomes" id="UP000766629">
    <property type="component" value="Unassembled WGS sequence"/>
</dbReference>
<protein>
    <submittedName>
        <fullName evidence="4">PRC-barrel domain-containing protein</fullName>
    </submittedName>
</protein>
<dbReference type="EMBL" id="JAHVJA010000003">
    <property type="protein sequence ID" value="MBY6139771.1"/>
    <property type="molecule type" value="Genomic_DNA"/>
</dbReference>
<dbReference type="SUPFAM" id="SSF50346">
    <property type="entry name" value="PRC-barrel domain"/>
    <property type="match status" value="1"/>
</dbReference>
<reference evidence="4 5" key="1">
    <citation type="submission" date="2021-06" db="EMBL/GenBank/DDBJ databases">
        <title>50 bacteria genomes isolated from Dapeng, Shenzhen, China.</title>
        <authorList>
            <person name="Zheng W."/>
            <person name="Yu S."/>
            <person name="Huang Y."/>
        </authorList>
    </citation>
    <scope>NUCLEOTIDE SEQUENCE [LARGE SCALE GENOMIC DNA]</scope>
    <source>
        <strain evidence="4 5">DP1N14-2</strain>
    </source>
</reference>
<name>A0ABS7NEX7_9RHOB</name>
<organism evidence="4 5">
    <name type="scientific">Leisingera daeponensis</name>
    <dbReference type="NCBI Taxonomy" id="405746"/>
    <lineage>
        <taxon>Bacteria</taxon>
        <taxon>Pseudomonadati</taxon>
        <taxon>Pseudomonadota</taxon>
        <taxon>Alphaproteobacteria</taxon>
        <taxon>Rhodobacterales</taxon>
        <taxon>Roseobacteraceae</taxon>
        <taxon>Leisingera</taxon>
    </lineage>
</organism>
<feature type="domain" description="PRC-barrel" evidence="3">
    <location>
        <begin position="102"/>
        <end position="170"/>
    </location>
</feature>
<evidence type="ECO:0000256" key="2">
    <source>
        <dbReference type="SAM" id="SignalP"/>
    </source>
</evidence>
<dbReference type="RefSeq" id="WP_222508232.1">
    <property type="nucleotide sequence ID" value="NZ_JAHVJA010000003.1"/>
</dbReference>